<accession>A0ABV9DTH9</accession>
<proteinExistence type="predicted"/>
<dbReference type="InterPro" id="IPR036249">
    <property type="entry name" value="Thioredoxin-like_sf"/>
</dbReference>
<evidence type="ECO:0000259" key="1">
    <source>
        <dbReference type="Pfam" id="PF01323"/>
    </source>
</evidence>
<dbReference type="InterPro" id="IPR001853">
    <property type="entry name" value="DSBA-like_thioredoxin_dom"/>
</dbReference>
<dbReference type="PANTHER" id="PTHR13887:SF41">
    <property type="entry name" value="THIOREDOXIN SUPERFAMILY PROTEIN"/>
    <property type="match status" value="1"/>
</dbReference>
<dbReference type="PANTHER" id="PTHR13887">
    <property type="entry name" value="GLUTATHIONE S-TRANSFERASE KAPPA"/>
    <property type="match status" value="1"/>
</dbReference>
<protein>
    <submittedName>
        <fullName evidence="2">DsbA family oxidoreductase</fullName>
    </submittedName>
</protein>
<dbReference type="Proteomes" id="UP001595923">
    <property type="component" value="Unassembled WGS sequence"/>
</dbReference>
<gene>
    <name evidence="2" type="ORF">ACFO4E_10120</name>
</gene>
<organism evidence="2 3">
    <name type="scientific">Nocardiopsis mangrovi</name>
    <dbReference type="NCBI Taxonomy" id="1179818"/>
    <lineage>
        <taxon>Bacteria</taxon>
        <taxon>Bacillati</taxon>
        <taxon>Actinomycetota</taxon>
        <taxon>Actinomycetes</taxon>
        <taxon>Streptosporangiales</taxon>
        <taxon>Nocardiopsidaceae</taxon>
        <taxon>Nocardiopsis</taxon>
    </lineage>
</organism>
<dbReference type="Pfam" id="PF01323">
    <property type="entry name" value="DSBA"/>
    <property type="match status" value="1"/>
</dbReference>
<evidence type="ECO:0000313" key="2">
    <source>
        <dbReference type="EMBL" id="MFC4562210.1"/>
    </source>
</evidence>
<feature type="domain" description="DSBA-like thioredoxin" evidence="1">
    <location>
        <begin position="10"/>
        <end position="211"/>
    </location>
</feature>
<evidence type="ECO:0000313" key="3">
    <source>
        <dbReference type="Proteomes" id="UP001595923"/>
    </source>
</evidence>
<comment type="caution">
    <text evidence="2">The sequence shown here is derived from an EMBL/GenBank/DDBJ whole genome shotgun (WGS) entry which is preliminary data.</text>
</comment>
<dbReference type="CDD" id="cd03024">
    <property type="entry name" value="DsbA_FrnE"/>
    <property type="match status" value="1"/>
</dbReference>
<sequence>MPAVSGRLRIDVWSDVVCPWCYIGKRRLEAALARFEHGEAAELHWHGFQLDPAHPRGLRRPTTQTLAQKTGAPPDQVRAMTRRVSELAAAEGLAYDLERAVSVNTLDAHRLARLAAGHGLGGPMHERLLAAHLGEGEIVDDTDTLVRLGAEVGVPGDEARRVLEGDAYADAVAADLNEARRLGITGVPFFVVNGTHGVSGAQEVETFLSALRAAYRDDEAVAAG</sequence>
<dbReference type="RefSeq" id="WP_378573222.1">
    <property type="nucleotide sequence ID" value="NZ_JBHSFQ010000007.1"/>
</dbReference>
<dbReference type="Gene3D" id="3.40.30.10">
    <property type="entry name" value="Glutaredoxin"/>
    <property type="match status" value="1"/>
</dbReference>
<dbReference type="SUPFAM" id="SSF52833">
    <property type="entry name" value="Thioredoxin-like"/>
    <property type="match status" value="1"/>
</dbReference>
<name>A0ABV9DTH9_9ACTN</name>
<reference evidence="3" key="1">
    <citation type="journal article" date="2019" name="Int. J. Syst. Evol. Microbiol.">
        <title>The Global Catalogue of Microorganisms (GCM) 10K type strain sequencing project: providing services to taxonomists for standard genome sequencing and annotation.</title>
        <authorList>
            <consortium name="The Broad Institute Genomics Platform"/>
            <consortium name="The Broad Institute Genome Sequencing Center for Infectious Disease"/>
            <person name="Wu L."/>
            <person name="Ma J."/>
        </authorList>
    </citation>
    <scope>NUCLEOTIDE SEQUENCE [LARGE SCALE GENOMIC DNA]</scope>
    <source>
        <strain evidence="3">XZYJ18</strain>
    </source>
</reference>
<dbReference type="EMBL" id="JBHSFQ010000007">
    <property type="protein sequence ID" value="MFC4562210.1"/>
    <property type="molecule type" value="Genomic_DNA"/>
</dbReference>
<keyword evidence="3" id="KW-1185">Reference proteome</keyword>